<name>A0A4R9LZS7_9LEPT</name>
<evidence type="ECO:0000313" key="3">
    <source>
        <dbReference type="Proteomes" id="UP000298058"/>
    </source>
</evidence>
<sequence length="292" mass="34131">MKPKRLYFALPLILIFSTLGLFGQDALEWVGGFSSSELSLTDETENQDTVYYLWQLESLKKNISPRYIRYLDVESYLETNRLLKRGILFSYNGLRDESVEICGNFSHWECLPMKRNKYGIYYLVVEPNLIAPDYQDDPVYEYKFRVNGLLTFDSENIDKVEDGSGSFLSRFILERKDTNRQITTTVLEDSNSEEIDLRTVRFQMYLPNAEVVSLVGNFNDWNPEHDFLKKERNGIFYLEKKLLPGEYHYQFIVDGDFQIDTYNPTTNVKVDTNESVSSIVVPTRELALEKKD</sequence>
<dbReference type="RefSeq" id="WP_135760561.1">
    <property type="nucleotide sequence ID" value="NZ_RQHW01000042.1"/>
</dbReference>
<protein>
    <submittedName>
        <fullName evidence="2">Carbohydrate-binding module 48</fullName>
    </submittedName>
</protein>
<proteinExistence type="predicted"/>
<dbReference type="CDD" id="cd02859">
    <property type="entry name" value="E_set_AMPKbeta_like_N"/>
    <property type="match status" value="2"/>
</dbReference>
<dbReference type="InterPro" id="IPR013783">
    <property type="entry name" value="Ig-like_fold"/>
</dbReference>
<dbReference type="InterPro" id="IPR014756">
    <property type="entry name" value="Ig_E-set"/>
</dbReference>
<evidence type="ECO:0000259" key="1">
    <source>
        <dbReference type="Pfam" id="PF16561"/>
    </source>
</evidence>
<organism evidence="2 3">
    <name type="scientific">Leptospira idonii</name>
    <dbReference type="NCBI Taxonomy" id="1193500"/>
    <lineage>
        <taxon>Bacteria</taxon>
        <taxon>Pseudomonadati</taxon>
        <taxon>Spirochaetota</taxon>
        <taxon>Spirochaetia</taxon>
        <taxon>Leptospirales</taxon>
        <taxon>Leptospiraceae</taxon>
        <taxon>Leptospira</taxon>
    </lineage>
</organism>
<dbReference type="SUPFAM" id="SSF81296">
    <property type="entry name" value="E set domains"/>
    <property type="match status" value="2"/>
</dbReference>
<dbReference type="AlphaFoldDB" id="A0A4R9LZS7"/>
<feature type="domain" description="AMP-activated protein kinase glycogen-binding" evidence="1">
    <location>
        <begin position="208"/>
        <end position="268"/>
    </location>
</feature>
<accession>A0A4R9LZS7</accession>
<dbReference type="EMBL" id="RQHW01000042">
    <property type="protein sequence ID" value="TGN18877.1"/>
    <property type="molecule type" value="Genomic_DNA"/>
</dbReference>
<gene>
    <name evidence="2" type="ORF">EHS15_10675</name>
</gene>
<evidence type="ECO:0000313" key="2">
    <source>
        <dbReference type="EMBL" id="TGN18877.1"/>
    </source>
</evidence>
<keyword evidence="3" id="KW-1185">Reference proteome</keyword>
<dbReference type="Gene3D" id="2.60.40.10">
    <property type="entry name" value="Immunoglobulins"/>
    <property type="match status" value="2"/>
</dbReference>
<dbReference type="InterPro" id="IPR032640">
    <property type="entry name" value="AMPK1_CBM"/>
</dbReference>
<comment type="caution">
    <text evidence="2">The sequence shown here is derived from an EMBL/GenBank/DDBJ whole genome shotgun (WGS) entry which is preliminary data.</text>
</comment>
<dbReference type="Proteomes" id="UP000298058">
    <property type="component" value="Unassembled WGS sequence"/>
</dbReference>
<dbReference type="Pfam" id="PF16561">
    <property type="entry name" value="AMPK1_CBM"/>
    <property type="match status" value="1"/>
</dbReference>
<reference evidence="2" key="1">
    <citation type="journal article" date="2019" name="PLoS Negl. Trop. Dis.">
        <title>Revisiting the worldwide diversity of Leptospira species in the environment.</title>
        <authorList>
            <person name="Vincent A.T."/>
            <person name="Schiettekatte O."/>
            <person name="Bourhy P."/>
            <person name="Veyrier F.J."/>
            <person name="Picardeau M."/>
        </authorList>
    </citation>
    <scope>NUCLEOTIDE SEQUENCE [LARGE SCALE GENOMIC DNA]</scope>
    <source>
        <strain evidence="2">201300427</strain>
    </source>
</reference>
<dbReference type="OrthoDB" id="5451596at2"/>